<dbReference type="InterPro" id="IPR055262">
    <property type="entry name" value="GGT_CS"/>
</dbReference>
<evidence type="ECO:0000313" key="7">
    <source>
        <dbReference type="EnsemblMetazoa" id="KAF7489646.1"/>
    </source>
</evidence>
<organism evidence="6">
    <name type="scientific">Sarcoptes scabiei</name>
    <name type="common">Itch mite</name>
    <name type="synonym">Acarus scabiei</name>
    <dbReference type="NCBI Taxonomy" id="52283"/>
    <lineage>
        <taxon>Eukaryota</taxon>
        <taxon>Metazoa</taxon>
        <taxon>Ecdysozoa</taxon>
        <taxon>Arthropoda</taxon>
        <taxon>Chelicerata</taxon>
        <taxon>Arachnida</taxon>
        <taxon>Acari</taxon>
        <taxon>Acariformes</taxon>
        <taxon>Sarcoptiformes</taxon>
        <taxon>Astigmata</taxon>
        <taxon>Psoroptidia</taxon>
        <taxon>Sarcoptoidea</taxon>
        <taxon>Sarcoptidae</taxon>
        <taxon>Sarcoptinae</taxon>
        <taxon>Sarcoptes</taxon>
    </lineage>
</organism>
<keyword evidence="8" id="KW-1185">Reference proteome</keyword>
<evidence type="ECO:0000256" key="2">
    <source>
        <dbReference type="ARBA" id="ARBA00084097"/>
    </source>
</evidence>
<gene>
    <name evidence="6" type="ORF">SSS_6988</name>
</gene>
<dbReference type="InterPro" id="IPR043137">
    <property type="entry name" value="GGT_ssub_C"/>
</dbReference>
<dbReference type="OrthoDB" id="1081007at2759"/>
<accession>A0A834VAK8</accession>
<feature type="chain" id="PRO_5038259460" evidence="5">
    <location>
        <begin position="32"/>
        <end position="620"/>
    </location>
</feature>
<feature type="binding site" evidence="4">
    <location>
        <begin position="500"/>
        <end position="501"/>
    </location>
    <ligand>
        <name>L-glutamate</name>
        <dbReference type="ChEBI" id="CHEBI:29985"/>
    </ligand>
</feature>
<evidence type="ECO:0000256" key="5">
    <source>
        <dbReference type="SAM" id="SignalP"/>
    </source>
</evidence>
<keyword evidence="2" id="KW-1199">Hemostasis impairing toxin</keyword>
<comment type="similarity">
    <text evidence="1">Belongs to the gamma-glutamyltransferase family.</text>
</comment>
<dbReference type="Proteomes" id="UP000070412">
    <property type="component" value="Unassembled WGS sequence"/>
</dbReference>
<dbReference type="GO" id="GO:0036374">
    <property type="term" value="F:glutathione hydrolase activity"/>
    <property type="evidence" value="ECO:0007669"/>
    <property type="project" value="InterPro"/>
</dbReference>
<reference evidence="6" key="2">
    <citation type="submission" date="2020-01" db="EMBL/GenBank/DDBJ databases">
        <authorList>
            <person name="Korhonen P.K.K."/>
            <person name="Guangxu M.G."/>
            <person name="Wang T.W."/>
            <person name="Stroehlein A.J.S."/>
            <person name="Young N.D."/>
            <person name="Ang C.-S.A."/>
            <person name="Fernando D.W.F."/>
            <person name="Lu H.L."/>
            <person name="Taylor S.T."/>
            <person name="Ehtesham M.E.M."/>
            <person name="Najaraj S.H.N."/>
            <person name="Harsha G.H.G."/>
            <person name="Madugundu A.M."/>
            <person name="Renuse S.R."/>
            <person name="Holt D.H."/>
            <person name="Pandey A.P."/>
            <person name="Papenfuss A.P."/>
            <person name="Gasser R.B.G."/>
            <person name="Fischer K.F."/>
        </authorList>
    </citation>
    <scope>NUCLEOTIDE SEQUENCE</scope>
    <source>
        <strain evidence="6">SSS_KF_BRIS2020</strain>
    </source>
</reference>
<dbReference type="Gene3D" id="3.60.20.40">
    <property type="match status" value="1"/>
</dbReference>
<feature type="active site" description="Nucleophile" evidence="3">
    <location>
        <position position="431"/>
    </location>
</feature>
<dbReference type="Gene3D" id="1.10.246.130">
    <property type="match status" value="1"/>
</dbReference>
<dbReference type="InterPro" id="IPR043138">
    <property type="entry name" value="GGT_lsub"/>
</dbReference>
<feature type="signal peptide" evidence="5">
    <location>
        <begin position="1"/>
        <end position="31"/>
    </location>
</feature>
<dbReference type="PROSITE" id="PS00462">
    <property type="entry name" value="G_GLU_TRANSPEPTIDASE"/>
    <property type="match status" value="1"/>
</dbReference>
<dbReference type="InterPro" id="IPR029055">
    <property type="entry name" value="Ntn_hydrolases_N"/>
</dbReference>
<evidence type="ECO:0000256" key="4">
    <source>
        <dbReference type="PIRSR" id="PIRSR600101-2"/>
    </source>
</evidence>
<sequence length="620" mass="70198">MMTMFGQSLASVSLLFGFTLIIGLLVDQIQCIDPDFIKEIEARRRCHPCPPWQTSELGNQCTKSKLGKYRHAAISTDSALCARTGKEILKEGGNAVDAAIAVLLCMGVTLPESLGLGGGSLIVIYLKKFDHSIFINAREAAPKYSFRDMFNTSKIPDASSVGLQSIAVPGELAGYWRMFQYYGSGNVSWRRLFRDAIYLARYGFEVHQHLYDALRVFRDKIAGTKYLRKVFFNPKTGDIYRLGEVMKQEALAKTLEYLSHCHNPHRCFYHNLSKKILFDLYYRNDFPDQTPILVQEDFSRYSVIEESAYRTTVDRFQLHTANLPGSGLLLAFILKLMTDRLYYHELFPKACYNFKASVLFYHRLVEAYKFAFAKRMFLGDDRFDDVRYAVKRLKSNRWIHRIALKITNDRTHPSNSSFYDPLLYQKLDHGTAHVSVLDRHGNAVAATSTINAYFGSRVISPSTGILLNDEMDDFNTGKVNVFGLPPSFANTIQPFKRPLSSMCPSIFTDESGVRLVIGASGGSKILTAVAYVSLRNLWMREDIKHAIDAARLHHQLFPDTLVYEKCFPQKILHALKKKGHHIEELGKLSRGAIVMGISRGRNGKIRANSDHRKGGTVSGY</sequence>
<dbReference type="EnsemblMetazoa" id="SSS_6988s_mrna">
    <property type="protein sequence ID" value="KAF7489646.1"/>
    <property type="gene ID" value="SSS_6988"/>
</dbReference>
<dbReference type="PRINTS" id="PR01210">
    <property type="entry name" value="GGTRANSPTASE"/>
</dbReference>
<dbReference type="FunFam" id="3.60.20.40:FF:000001">
    <property type="entry name" value="Gamma-glutamyltranspeptidase 1"/>
    <property type="match status" value="1"/>
</dbReference>
<feature type="binding site" evidence="4">
    <location>
        <begin position="449"/>
        <end position="451"/>
    </location>
    <ligand>
        <name>L-glutamate</name>
        <dbReference type="ChEBI" id="CHEBI:29985"/>
    </ligand>
</feature>
<reference evidence="7" key="3">
    <citation type="submission" date="2022-06" db="UniProtKB">
        <authorList>
            <consortium name="EnsemblMetazoa"/>
        </authorList>
    </citation>
    <scope>IDENTIFICATION</scope>
</reference>
<feature type="binding site" evidence="4">
    <location>
        <position position="138"/>
    </location>
    <ligand>
        <name>L-glutamate</name>
        <dbReference type="ChEBI" id="CHEBI:29985"/>
    </ligand>
</feature>
<dbReference type="PANTHER" id="PTHR11686:SF9">
    <property type="entry name" value="RE13973P"/>
    <property type="match status" value="1"/>
</dbReference>
<feature type="binding site" evidence="4">
    <location>
        <position position="473"/>
    </location>
    <ligand>
        <name>L-glutamate</name>
        <dbReference type="ChEBI" id="CHEBI:29985"/>
    </ligand>
</feature>
<dbReference type="GO" id="GO:0006751">
    <property type="term" value="P:glutathione catabolic process"/>
    <property type="evidence" value="ECO:0007669"/>
    <property type="project" value="InterPro"/>
</dbReference>
<dbReference type="AlphaFoldDB" id="A0A834VAK8"/>
<dbReference type="Pfam" id="PF01019">
    <property type="entry name" value="G_glu_transpept"/>
    <property type="match status" value="1"/>
</dbReference>
<dbReference type="SUPFAM" id="SSF56235">
    <property type="entry name" value="N-terminal nucleophile aminohydrolases (Ntn hydrolases)"/>
    <property type="match status" value="1"/>
</dbReference>
<proteinExistence type="inferred from homology"/>
<keyword evidence="2" id="KW-0800">Toxin</keyword>
<dbReference type="PANTHER" id="PTHR11686">
    <property type="entry name" value="GAMMA GLUTAMYL TRANSPEPTIDASE"/>
    <property type="match status" value="1"/>
</dbReference>
<evidence type="ECO:0000313" key="8">
    <source>
        <dbReference type="Proteomes" id="UP000070412"/>
    </source>
</evidence>
<dbReference type="EMBL" id="WVUK01000064">
    <property type="protein sequence ID" value="KAF7489646.1"/>
    <property type="molecule type" value="Genomic_DNA"/>
</dbReference>
<reference evidence="8" key="1">
    <citation type="journal article" date="2020" name="PLoS Negl. Trop. Dis.">
        <title>High-quality nuclear genome for Sarcoptes scabiei-A critical resource for a neglected parasite.</title>
        <authorList>
            <person name="Korhonen P.K."/>
            <person name="Gasser R.B."/>
            <person name="Ma G."/>
            <person name="Wang T."/>
            <person name="Stroehlein A.J."/>
            <person name="Young N.D."/>
            <person name="Ang C.S."/>
            <person name="Fernando D.D."/>
            <person name="Lu H.C."/>
            <person name="Taylor S."/>
            <person name="Reynolds S.L."/>
            <person name="Mofiz E."/>
            <person name="Najaraj S.H."/>
            <person name="Gowda H."/>
            <person name="Madugundu A."/>
            <person name="Renuse S."/>
            <person name="Holt D."/>
            <person name="Pandey A."/>
            <person name="Papenfuss A.T."/>
            <person name="Fischer K."/>
        </authorList>
    </citation>
    <scope>NUCLEOTIDE SEQUENCE [LARGE SCALE GENOMIC DNA]</scope>
</reference>
<protein>
    <submittedName>
        <fullName evidence="6">Gamma-glutamyltranspeptidase 1</fullName>
    </submittedName>
</protein>
<feature type="binding site" evidence="4">
    <location>
        <position position="522"/>
    </location>
    <ligand>
        <name>L-glutamate</name>
        <dbReference type="ChEBI" id="CHEBI:29985"/>
    </ligand>
</feature>
<dbReference type="GO" id="GO:0005886">
    <property type="term" value="C:plasma membrane"/>
    <property type="evidence" value="ECO:0007669"/>
    <property type="project" value="TreeGrafter"/>
</dbReference>
<keyword evidence="2" id="KW-1202">Platelet aggregation activating toxin</keyword>
<dbReference type="InterPro" id="IPR000101">
    <property type="entry name" value="GGT_peptidase"/>
</dbReference>
<evidence type="ECO:0000256" key="1">
    <source>
        <dbReference type="ARBA" id="ARBA00009381"/>
    </source>
</evidence>
<evidence type="ECO:0000256" key="3">
    <source>
        <dbReference type="PIRSR" id="PIRSR600101-1"/>
    </source>
</evidence>
<keyword evidence="5" id="KW-0732">Signal</keyword>
<evidence type="ECO:0000313" key="6">
    <source>
        <dbReference type="EMBL" id="KAF7489646.1"/>
    </source>
</evidence>
<name>A0A834VAK8_SARSC</name>